<proteinExistence type="inferred from homology"/>
<dbReference type="eggNOG" id="KOG1211">
    <property type="taxonomic scope" value="Eukaryota"/>
</dbReference>
<feature type="domain" description="Amidase" evidence="2">
    <location>
        <begin position="160"/>
        <end position="590"/>
    </location>
</feature>
<dbReference type="GeneID" id="20347854"/>
<comment type="similarity">
    <text evidence="1">Belongs to the amidase family.</text>
</comment>
<evidence type="ECO:0000259" key="2">
    <source>
        <dbReference type="Pfam" id="PF01425"/>
    </source>
</evidence>
<dbReference type="GO" id="GO:0016740">
    <property type="term" value="F:transferase activity"/>
    <property type="evidence" value="ECO:0007669"/>
    <property type="project" value="UniProtKB-KW"/>
</dbReference>
<gene>
    <name evidence="4" type="primary">20347854</name>
    <name evidence="3" type="ORF">GGTG_07396</name>
</gene>
<evidence type="ECO:0000256" key="1">
    <source>
        <dbReference type="ARBA" id="ARBA00009199"/>
    </source>
</evidence>
<dbReference type="Pfam" id="PF01425">
    <property type="entry name" value="Amidase"/>
    <property type="match status" value="1"/>
</dbReference>
<evidence type="ECO:0000313" key="4">
    <source>
        <dbReference type="EnsemblFungi" id="EJT73540"/>
    </source>
</evidence>
<organism evidence="3">
    <name type="scientific">Gaeumannomyces tritici (strain R3-111a-1)</name>
    <name type="common">Wheat and barley take-all root rot fungus</name>
    <name type="synonym">Gaeumannomyces graminis var. tritici</name>
    <dbReference type="NCBI Taxonomy" id="644352"/>
    <lineage>
        <taxon>Eukaryota</taxon>
        <taxon>Fungi</taxon>
        <taxon>Dikarya</taxon>
        <taxon>Ascomycota</taxon>
        <taxon>Pezizomycotina</taxon>
        <taxon>Sordariomycetes</taxon>
        <taxon>Sordariomycetidae</taxon>
        <taxon>Magnaporthales</taxon>
        <taxon>Magnaporthaceae</taxon>
        <taxon>Gaeumannomyces</taxon>
    </lineage>
</organism>
<dbReference type="PANTHER" id="PTHR11895:SF67">
    <property type="entry name" value="AMIDASE DOMAIN-CONTAINING PROTEIN"/>
    <property type="match status" value="1"/>
</dbReference>
<keyword evidence="5" id="KW-1185">Reference proteome</keyword>
<dbReference type="InterPro" id="IPR023631">
    <property type="entry name" value="Amidase_dom"/>
</dbReference>
<dbReference type="EnsemblFungi" id="EJT73540">
    <property type="protein sequence ID" value="EJT73540"/>
    <property type="gene ID" value="GGTG_07396"/>
</dbReference>
<dbReference type="VEuPathDB" id="FungiDB:GGTG_07396"/>
<reference evidence="4" key="4">
    <citation type="journal article" date="2015" name="G3 (Bethesda)">
        <title>Genome sequences of three phytopathogenic species of the Magnaporthaceae family of fungi.</title>
        <authorList>
            <person name="Okagaki L.H."/>
            <person name="Nunes C.C."/>
            <person name="Sailsbery J."/>
            <person name="Clay B."/>
            <person name="Brown D."/>
            <person name="John T."/>
            <person name="Oh Y."/>
            <person name="Young N."/>
            <person name="Fitzgerald M."/>
            <person name="Haas B.J."/>
            <person name="Zeng Q."/>
            <person name="Young S."/>
            <person name="Adiconis X."/>
            <person name="Fan L."/>
            <person name="Levin J.Z."/>
            <person name="Mitchell T.K."/>
            <person name="Okubara P.A."/>
            <person name="Farman M.L."/>
            <person name="Kohn L.M."/>
            <person name="Birren B."/>
            <person name="Ma L.-J."/>
            <person name="Dean R.A."/>
        </authorList>
    </citation>
    <scope>NUCLEOTIDE SEQUENCE</scope>
    <source>
        <strain evidence="4">R3-111a-1</strain>
    </source>
</reference>
<protein>
    <submittedName>
        <fullName evidence="3">Glutamyl-tRNA(Gln) amidotransferase subunit A</fullName>
    </submittedName>
</protein>
<sequence>MASPPSGHAKRFLNYPEPVQGPVVPYVDAPRKNPVLTGRFLVLCAVLMEWLRFVREYAWRNANFGALRSIRRMIEDYEPLYEPTIVPLPDPDAGDAQEAPLEFGPQPPAAAKYVAERYYSAADYRALYLAGQVTPTDVAKAILPLIRRDTEPKGRHSLAWFDVKVDIVLRQAAESTARYREGRSLGPLDGVPTAVKDEYDMDGYITCHGSLNDYTSAQLEDGSNTNWCVRMVERAGCVVLGKLSMNEFGLDTTGNNPVWGTPPNPYNKDYYTGGSSSGCGYAVAAGLVPFSLGGDGGGSIRVPSSLCGVFGLKPTHGRLSFRPTQNHCSTCAVLGPIASDVRSLAAVYSVIGQPHPTSPFPPLRSGPSMLSWPASRPKILAVPEKWFSRASPAVQLLCRALIQRLVQERGYRIVSVDIPFLNEGQIAHALVVLADGTSLLPDTSNLTAANRVLLSLGSVTSAVDLLLAHKLRRLLVNHLADLWTRQHPGMLLLTPTTACPGWPVRNRSAEMNYGLNDGDTTLTSMQFVWMANFCGLPAITVPAGFVSPVVVDGATVAKAAEPVQVGEDVAGKVPIGLMAMGEWGAEEQLLGFGLDAEEVGADLRCRPPVWEDVIELAKRS</sequence>
<dbReference type="PANTHER" id="PTHR11895">
    <property type="entry name" value="TRANSAMIDASE"/>
    <property type="match status" value="1"/>
</dbReference>
<dbReference type="RefSeq" id="XP_009223484.1">
    <property type="nucleotide sequence ID" value="XM_009225220.1"/>
</dbReference>
<dbReference type="AlphaFoldDB" id="J3P1J8"/>
<keyword evidence="3" id="KW-0808">Transferase</keyword>
<dbReference type="InterPro" id="IPR036928">
    <property type="entry name" value="AS_sf"/>
</dbReference>
<reference evidence="5" key="1">
    <citation type="submission" date="2010-07" db="EMBL/GenBank/DDBJ databases">
        <title>The genome sequence of Gaeumannomyces graminis var. tritici strain R3-111a-1.</title>
        <authorList>
            <consortium name="The Broad Institute Genome Sequencing Platform"/>
            <person name="Ma L.-J."/>
            <person name="Dead R."/>
            <person name="Young S."/>
            <person name="Zeng Q."/>
            <person name="Koehrsen M."/>
            <person name="Alvarado L."/>
            <person name="Berlin A."/>
            <person name="Chapman S.B."/>
            <person name="Chen Z."/>
            <person name="Freedman E."/>
            <person name="Gellesch M."/>
            <person name="Goldberg J."/>
            <person name="Griggs A."/>
            <person name="Gujja S."/>
            <person name="Heilman E.R."/>
            <person name="Heiman D."/>
            <person name="Hepburn T."/>
            <person name="Howarth C."/>
            <person name="Jen D."/>
            <person name="Larson L."/>
            <person name="Mehta T."/>
            <person name="Neiman D."/>
            <person name="Pearson M."/>
            <person name="Roberts A."/>
            <person name="Saif S."/>
            <person name="Shea T."/>
            <person name="Shenoy N."/>
            <person name="Sisk P."/>
            <person name="Stolte C."/>
            <person name="Sykes S."/>
            <person name="Walk T."/>
            <person name="White J."/>
            <person name="Yandava C."/>
            <person name="Haas B."/>
            <person name="Nusbaum C."/>
            <person name="Birren B."/>
        </authorList>
    </citation>
    <scope>NUCLEOTIDE SEQUENCE [LARGE SCALE GENOMIC DNA]</scope>
    <source>
        <strain evidence="5">R3-111a-1</strain>
    </source>
</reference>
<name>J3P1J8_GAET3</name>
<reference evidence="4" key="5">
    <citation type="submission" date="2018-04" db="UniProtKB">
        <authorList>
            <consortium name="EnsemblFungi"/>
        </authorList>
    </citation>
    <scope>IDENTIFICATION</scope>
    <source>
        <strain evidence="4">R3-111a-1</strain>
    </source>
</reference>
<dbReference type="InterPro" id="IPR020556">
    <property type="entry name" value="Amidase_CS"/>
</dbReference>
<evidence type="ECO:0000313" key="5">
    <source>
        <dbReference type="Proteomes" id="UP000006039"/>
    </source>
</evidence>
<dbReference type="SUPFAM" id="SSF75304">
    <property type="entry name" value="Amidase signature (AS) enzymes"/>
    <property type="match status" value="1"/>
</dbReference>
<dbReference type="OrthoDB" id="421993at2759"/>
<dbReference type="STRING" id="644352.J3P1J8"/>
<dbReference type="InterPro" id="IPR000120">
    <property type="entry name" value="Amidase"/>
</dbReference>
<reference evidence="3" key="3">
    <citation type="submission" date="2010-09" db="EMBL/GenBank/DDBJ databases">
        <title>Annotation of Gaeumannomyces graminis var. tritici R3-111a-1.</title>
        <authorList>
            <consortium name="The Broad Institute Genome Sequencing Platform"/>
            <person name="Ma L.-J."/>
            <person name="Dead R."/>
            <person name="Young S.K."/>
            <person name="Zeng Q."/>
            <person name="Gargeya S."/>
            <person name="Fitzgerald M."/>
            <person name="Haas B."/>
            <person name="Abouelleil A."/>
            <person name="Alvarado L."/>
            <person name="Arachchi H.M."/>
            <person name="Berlin A."/>
            <person name="Brown A."/>
            <person name="Chapman S.B."/>
            <person name="Chen Z."/>
            <person name="Dunbar C."/>
            <person name="Freedman E."/>
            <person name="Gearin G."/>
            <person name="Gellesch M."/>
            <person name="Goldberg J."/>
            <person name="Griggs A."/>
            <person name="Gujja S."/>
            <person name="Heiman D."/>
            <person name="Howarth C."/>
            <person name="Larson L."/>
            <person name="Lui A."/>
            <person name="MacDonald P.J.P."/>
            <person name="Mehta T."/>
            <person name="Montmayeur A."/>
            <person name="Murphy C."/>
            <person name="Neiman D."/>
            <person name="Pearson M."/>
            <person name="Priest M."/>
            <person name="Roberts A."/>
            <person name="Saif S."/>
            <person name="Shea T."/>
            <person name="Shenoy N."/>
            <person name="Sisk P."/>
            <person name="Stolte C."/>
            <person name="Sykes S."/>
            <person name="Yandava C."/>
            <person name="Wortman J."/>
            <person name="Nusbaum C."/>
            <person name="Birren B."/>
        </authorList>
    </citation>
    <scope>NUCLEOTIDE SEQUENCE</scope>
    <source>
        <strain evidence="3">R3-111a-1</strain>
    </source>
</reference>
<accession>J3P1J8</accession>
<dbReference type="HOGENOM" id="CLU_009600_0_2_1"/>
<dbReference type="PROSITE" id="PS00571">
    <property type="entry name" value="AMIDASES"/>
    <property type="match status" value="1"/>
</dbReference>
<evidence type="ECO:0000313" key="3">
    <source>
        <dbReference type="EMBL" id="EJT73540.1"/>
    </source>
</evidence>
<dbReference type="Proteomes" id="UP000006039">
    <property type="component" value="Unassembled WGS sequence"/>
</dbReference>
<dbReference type="Gene3D" id="3.90.1300.10">
    <property type="entry name" value="Amidase signature (AS) domain"/>
    <property type="match status" value="1"/>
</dbReference>
<dbReference type="EMBL" id="GL385398">
    <property type="protein sequence ID" value="EJT73540.1"/>
    <property type="molecule type" value="Genomic_DNA"/>
</dbReference>
<reference evidence="3" key="2">
    <citation type="submission" date="2010-07" db="EMBL/GenBank/DDBJ databases">
        <authorList>
            <consortium name="The Broad Institute Genome Sequencing Platform"/>
            <consortium name="Broad Institute Genome Sequencing Center for Infectious Disease"/>
            <person name="Ma L.-J."/>
            <person name="Dead R."/>
            <person name="Young S."/>
            <person name="Zeng Q."/>
            <person name="Koehrsen M."/>
            <person name="Alvarado L."/>
            <person name="Berlin A."/>
            <person name="Chapman S.B."/>
            <person name="Chen Z."/>
            <person name="Freedman E."/>
            <person name="Gellesch M."/>
            <person name="Goldberg J."/>
            <person name="Griggs A."/>
            <person name="Gujja S."/>
            <person name="Heilman E.R."/>
            <person name="Heiman D."/>
            <person name="Hepburn T."/>
            <person name="Howarth C."/>
            <person name="Jen D."/>
            <person name="Larson L."/>
            <person name="Mehta T."/>
            <person name="Neiman D."/>
            <person name="Pearson M."/>
            <person name="Roberts A."/>
            <person name="Saif S."/>
            <person name="Shea T."/>
            <person name="Shenoy N."/>
            <person name="Sisk P."/>
            <person name="Stolte C."/>
            <person name="Sykes S."/>
            <person name="Walk T."/>
            <person name="White J."/>
            <person name="Yandava C."/>
            <person name="Haas B."/>
            <person name="Nusbaum C."/>
            <person name="Birren B."/>
        </authorList>
    </citation>
    <scope>NUCLEOTIDE SEQUENCE</scope>
    <source>
        <strain evidence="3">R3-111a-1</strain>
    </source>
</reference>